<name>A0A9Q0V176_SALPP</name>
<comment type="caution">
    <text evidence="1">The sequence shown here is derived from an EMBL/GenBank/DDBJ whole genome shotgun (WGS) entry which is preliminary data.</text>
</comment>
<keyword evidence="2" id="KW-1185">Reference proteome</keyword>
<proteinExistence type="predicted"/>
<organism evidence="1 2">
    <name type="scientific">Salix purpurea</name>
    <name type="common">Purple osier willow</name>
    <dbReference type="NCBI Taxonomy" id="77065"/>
    <lineage>
        <taxon>Eukaryota</taxon>
        <taxon>Viridiplantae</taxon>
        <taxon>Streptophyta</taxon>
        <taxon>Embryophyta</taxon>
        <taxon>Tracheophyta</taxon>
        <taxon>Spermatophyta</taxon>
        <taxon>Magnoliopsida</taxon>
        <taxon>eudicotyledons</taxon>
        <taxon>Gunneridae</taxon>
        <taxon>Pentapetalae</taxon>
        <taxon>rosids</taxon>
        <taxon>fabids</taxon>
        <taxon>Malpighiales</taxon>
        <taxon>Salicaceae</taxon>
        <taxon>Saliceae</taxon>
        <taxon>Salix</taxon>
    </lineage>
</organism>
<sequence length="118" mass="13083">MKLLAEILCDLSDRSTGLLPEASPPDQVIFLTLHHRLYCGFPCSGRSSLVQDIQQFRPNHSGCLRSRSVVMNLASPKSPGRQIRSPSNRTLLAFTSLCRTTCSHSSSEEQMHATSLRI</sequence>
<dbReference type="AlphaFoldDB" id="A0A9Q0V176"/>
<protein>
    <submittedName>
        <fullName evidence="1">Uncharacterized protein</fullName>
    </submittedName>
</protein>
<gene>
    <name evidence="1" type="ORF">OIU79_000073</name>
</gene>
<accession>A0A9Q0V176</accession>
<evidence type="ECO:0000313" key="1">
    <source>
        <dbReference type="EMBL" id="KAJ6739848.1"/>
    </source>
</evidence>
<reference evidence="1" key="1">
    <citation type="submission" date="2022-11" db="EMBL/GenBank/DDBJ databases">
        <authorList>
            <person name="Hyden B.L."/>
            <person name="Feng K."/>
            <person name="Yates T."/>
            <person name="Jawdy S."/>
            <person name="Smart L.B."/>
            <person name="Muchero W."/>
        </authorList>
    </citation>
    <scope>NUCLEOTIDE SEQUENCE</scope>
    <source>
        <tissue evidence="1">Shoot tip</tissue>
    </source>
</reference>
<evidence type="ECO:0000313" key="2">
    <source>
        <dbReference type="Proteomes" id="UP001151532"/>
    </source>
</evidence>
<reference evidence="1" key="2">
    <citation type="journal article" date="2023" name="Int. J. Mol. Sci.">
        <title>De Novo Assembly and Annotation of 11 Diverse Shrub Willow (Salix) Genomes Reveals Novel Gene Organization in Sex-Linked Regions.</title>
        <authorList>
            <person name="Hyden B."/>
            <person name="Feng K."/>
            <person name="Yates T.B."/>
            <person name="Jawdy S."/>
            <person name="Cereghino C."/>
            <person name="Smart L.B."/>
            <person name="Muchero W."/>
        </authorList>
    </citation>
    <scope>NUCLEOTIDE SEQUENCE</scope>
    <source>
        <tissue evidence="1">Shoot tip</tissue>
    </source>
</reference>
<dbReference type="EMBL" id="JAPFFK010000010">
    <property type="protein sequence ID" value="KAJ6739848.1"/>
    <property type="molecule type" value="Genomic_DNA"/>
</dbReference>
<dbReference type="Proteomes" id="UP001151532">
    <property type="component" value="Chromosome 7"/>
</dbReference>